<evidence type="ECO:0000259" key="1">
    <source>
        <dbReference type="Pfam" id="PF07848"/>
    </source>
</evidence>
<evidence type="ECO:0000313" key="4">
    <source>
        <dbReference type="EMBL" id="ROP42168.1"/>
    </source>
</evidence>
<keyword evidence="5" id="KW-1185">Reference proteome</keyword>
<dbReference type="RefSeq" id="WP_123747164.1">
    <property type="nucleotide sequence ID" value="NZ_RJKM01000001.1"/>
</dbReference>
<proteinExistence type="predicted"/>
<feature type="domain" description="Transcriptional repressor PaaX-like C-terminal" evidence="2">
    <location>
        <begin position="199"/>
        <end position="287"/>
    </location>
</feature>
<dbReference type="GO" id="GO:0006351">
    <property type="term" value="P:DNA-templated transcription"/>
    <property type="evidence" value="ECO:0007669"/>
    <property type="project" value="InterPro"/>
</dbReference>
<organism evidence="4 5">
    <name type="scientific">Saccharothrix texasensis</name>
    <dbReference type="NCBI Taxonomy" id="103734"/>
    <lineage>
        <taxon>Bacteria</taxon>
        <taxon>Bacillati</taxon>
        <taxon>Actinomycetota</taxon>
        <taxon>Actinomycetes</taxon>
        <taxon>Pseudonocardiales</taxon>
        <taxon>Pseudonocardiaceae</taxon>
        <taxon>Saccharothrix</taxon>
    </lineage>
</organism>
<gene>
    <name evidence="4" type="ORF">EDD40_7664</name>
</gene>
<protein>
    <submittedName>
        <fullName evidence="4">PaaX family transcriptional regulator</fullName>
    </submittedName>
</protein>
<dbReference type="OrthoDB" id="2270427at2"/>
<dbReference type="Pfam" id="PF07848">
    <property type="entry name" value="PaaX"/>
    <property type="match status" value="1"/>
</dbReference>
<dbReference type="PIRSF" id="PIRSF020623">
    <property type="entry name" value="PaaX"/>
    <property type="match status" value="1"/>
</dbReference>
<evidence type="ECO:0000313" key="5">
    <source>
        <dbReference type="Proteomes" id="UP000268727"/>
    </source>
</evidence>
<dbReference type="InterPro" id="IPR011965">
    <property type="entry name" value="PaaX_trns_reg"/>
</dbReference>
<feature type="domain" description="Transcriptional repressor PaaX-like central Cas2-like" evidence="3">
    <location>
        <begin position="114"/>
        <end position="190"/>
    </location>
</feature>
<dbReference type="PANTHER" id="PTHR30319">
    <property type="entry name" value="PHENYLACETIC ACID REGULATOR-RELATED TRANSCRIPTIONAL REPRESSOR"/>
    <property type="match status" value="1"/>
</dbReference>
<evidence type="ECO:0000259" key="3">
    <source>
        <dbReference type="Pfam" id="PF20803"/>
    </source>
</evidence>
<dbReference type="Gene3D" id="1.10.10.10">
    <property type="entry name" value="Winged helix-like DNA-binding domain superfamily/Winged helix DNA-binding domain"/>
    <property type="match status" value="1"/>
</dbReference>
<dbReference type="Gene3D" id="3.30.70.2650">
    <property type="match status" value="1"/>
</dbReference>
<name>A0A3N1HI31_9PSEU</name>
<dbReference type="Proteomes" id="UP000268727">
    <property type="component" value="Unassembled WGS sequence"/>
</dbReference>
<dbReference type="EMBL" id="RJKM01000001">
    <property type="protein sequence ID" value="ROP42168.1"/>
    <property type="molecule type" value="Genomic_DNA"/>
</dbReference>
<dbReference type="AlphaFoldDB" id="A0A3N1HI31"/>
<dbReference type="InterPro" id="IPR036388">
    <property type="entry name" value="WH-like_DNA-bd_sf"/>
</dbReference>
<feature type="domain" description="Transcriptional repressor PaaX-like N-terminal" evidence="1">
    <location>
        <begin position="28"/>
        <end position="92"/>
    </location>
</feature>
<dbReference type="Pfam" id="PF08223">
    <property type="entry name" value="PaaX_C"/>
    <property type="match status" value="1"/>
</dbReference>
<comment type="caution">
    <text evidence="4">The sequence shown here is derived from an EMBL/GenBank/DDBJ whole genome shotgun (WGS) entry which is preliminary data.</text>
</comment>
<evidence type="ECO:0000259" key="2">
    <source>
        <dbReference type="Pfam" id="PF08223"/>
    </source>
</evidence>
<dbReference type="Gene3D" id="1.20.58.1460">
    <property type="match status" value="1"/>
</dbReference>
<accession>A0A3N1HI31</accession>
<dbReference type="InterPro" id="IPR048846">
    <property type="entry name" value="PaaX-like_central"/>
</dbReference>
<dbReference type="Pfam" id="PF20803">
    <property type="entry name" value="PaaX_M"/>
    <property type="match status" value="1"/>
</dbReference>
<dbReference type="InterPro" id="IPR013225">
    <property type="entry name" value="PaaX_C"/>
</dbReference>
<dbReference type="InterPro" id="IPR012906">
    <property type="entry name" value="PaaX-like_N"/>
</dbReference>
<reference evidence="4 5" key="1">
    <citation type="submission" date="2018-11" db="EMBL/GenBank/DDBJ databases">
        <title>Sequencing the genomes of 1000 actinobacteria strains.</title>
        <authorList>
            <person name="Klenk H.-P."/>
        </authorList>
    </citation>
    <scope>NUCLEOTIDE SEQUENCE [LARGE SCALE GENOMIC DNA]</scope>
    <source>
        <strain evidence="4 5">DSM 44231</strain>
    </source>
</reference>
<sequence>MTSPYDIEEIFPDDAVRLPRRQSGNSPQGLAVTLLADYTLRTGAWLPSGAIVALLAEAGVSHAGARTTISRLARRGVLEGSRQGRNSSYRLTPPAALNLAAGGRSIVAAAAADEPWDHRWTLIAFSLPQDEVAQRRELRSRLRWYGCAPLYDGLWISPHDITEKTRAQLVELAFGTMTVFRARHVDLGDETGRNPLDAWDTTAIARHYDAFIRRWRPLLPDIRASRITGMEAVRARTEVMDTYRRLPILDPRLPLELLPPGWLRAPARDLFAAVYDGLAGQAQDHVRAVAGRFTTDPLTDVQAHTVADMLAGLRGAGEPTTDRAGSPTGS</sequence>
<dbReference type="PANTHER" id="PTHR30319:SF1">
    <property type="entry name" value="TRANSCRIPTIONAL REPRESSOR PAAX"/>
    <property type="match status" value="1"/>
</dbReference>